<organism evidence="3 4">
    <name type="scientific">Gluconobacter kondonii</name>
    <dbReference type="NCBI Taxonomy" id="941463"/>
    <lineage>
        <taxon>Bacteria</taxon>
        <taxon>Pseudomonadati</taxon>
        <taxon>Pseudomonadota</taxon>
        <taxon>Alphaproteobacteria</taxon>
        <taxon>Acetobacterales</taxon>
        <taxon>Acetobacteraceae</taxon>
        <taxon>Gluconobacter</taxon>
    </lineage>
</organism>
<feature type="region of interest" description="Disordered" evidence="1">
    <location>
        <begin position="203"/>
        <end position="306"/>
    </location>
</feature>
<gene>
    <name evidence="3" type="ORF">GCM10007870_04710</name>
</gene>
<feature type="signal peptide" evidence="2">
    <location>
        <begin position="1"/>
        <end position="30"/>
    </location>
</feature>
<feature type="compositionally biased region" description="Low complexity" evidence="1">
    <location>
        <begin position="252"/>
        <end position="268"/>
    </location>
</feature>
<proteinExistence type="predicted"/>
<dbReference type="EMBL" id="BSNV01000002">
    <property type="protein sequence ID" value="GLQ64887.1"/>
    <property type="molecule type" value="Genomic_DNA"/>
</dbReference>
<feature type="compositionally biased region" description="Low complexity" evidence="1">
    <location>
        <begin position="279"/>
        <end position="291"/>
    </location>
</feature>
<evidence type="ECO:0008006" key="5">
    <source>
        <dbReference type="Google" id="ProtNLM"/>
    </source>
</evidence>
<feature type="chain" id="PRO_5045630781" description="DUF4412 domain-containing protein" evidence="2">
    <location>
        <begin position="31"/>
        <end position="306"/>
    </location>
</feature>
<evidence type="ECO:0000256" key="1">
    <source>
        <dbReference type="SAM" id="MobiDB-lite"/>
    </source>
</evidence>
<protein>
    <recommendedName>
        <fullName evidence="5">DUF4412 domain-containing protein</fullName>
    </recommendedName>
</protein>
<reference evidence="4" key="1">
    <citation type="journal article" date="2019" name="Int. J. Syst. Evol. Microbiol.">
        <title>The Global Catalogue of Microorganisms (GCM) 10K type strain sequencing project: providing services to taxonomists for standard genome sequencing and annotation.</title>
        <authorList>
            <consortium name="The Broad Institute Genomics Platform"/>
            <consortium name="The Broad Institute Genome Sequencing Center for Infectious Disease"/>
            <person name="Wu L."/>
            <person name="Ma J."/>
        </authorList>
    </citation>
    <scope>NUCLEOTIDE SEQUENCE [LARGE SCALE GENOMIC DNA]</scope>
    <source>
        <strain evidence="4">NBRC 3266</strain>
    </source>
</reference>
<keyword evidence="4" id="KW-1185">Reference proteome</keyword>
<name>A0ABQ5WMZ7_9PROT</name>
<dbReference type="GeneID" id="76193590"/>
<comment type="caution">
    <text evidence="3">The sequence shown here is derived from an EMBL/GenBank/DDBJ whole genome shotgun (WGS) entry which is preliminary data.</text>
</comment>
<keyword evidence="2" id="KW-0732">Signal</keyword>
<evidence type="ECO:0000313" key="3">
    <source>
        <dbReference type="EMBL" id="GLQ64887.1"/>
    </source>
</evidence>
<feature type="compositionally biased region" description="Polar residues" evidence="1">
    <location>
        <begin position="269"/>
        <end position="278"/>
    </location>
</feature>
<evidence type="ECO:0000256" key="2">
    <source>
        <dbReference type="SAM" id="SignalP"/>
    </source>
</evidence>
<evidence type="ECO:0000313" key="4">
    <source>
        <dbReference type="Proteomes" id="UP001156629"/>
    </source>
</evidence>
<dbReference type="Proteomes" id="UP001156629">
    <property type="component" value="Unassembled WGS sequence"/>
</dbReference>
<dbReference type="RefSeq" id="WP_099285479.1">
    <property type="nucleotide sequence ID" value="NZ_BEWP01000001.1"/>
</dbReference>
<accession>A0ABQ5WMZ7</accession>
<sequence length="306" mass="31789">MTVFTRPVFLSAAPIGLLVAGLSVMTPAHADDHPRLTPTRDVTVVYELSTLSSATKGHPESVKVAFSGAGDLLRIDSQDGNGVTILDRPAQQVTLVMMKQQLYTRLHPSHGLHNPFMLDLDMQYTPAGHDTVAGVACDRWTIQSSHGKASACVTPDGVILAENGVDADGVEGSIKALSVSYQDIPSSTFEPPAGFHMLEPKMRPAHQSQAGSATPPPVPEASGTDMKTTTHEAATPDVSDSDTPVIGDRDAPAPATTTPGGHTALLPGQSAQPDTTQPSVSNDSSGDGSVSMPDQPPSGPANGNHK</sequence>